<gene>
    <name evidence="1" type="ORF">E2C01_083508</name>
</gene>
<name>A0A5B7J287_PORTR</name>
<reference evidence="1 2" key="1">
    <citation type="submission" date="2019-05" db="EMBL/GenBank/DDBJ databases">
        <title>Another draft genome of Portunus trituberculatus and its Hox gene families provides insights of decapod evolution.</title>
        <authorList>
            <person name="Jeong J.-H."/>
            <person name="Song I."/>
            <person name="Kim S."/>
            <person name="Choi T."/>
            <person name="Kim D."/>
            <person name="Ryu S."/>
            <person name="Kim W."/>
        </authorList>
    </citation>
    <scope>NUCLEOTIDE SEQUENCE [LARGE SCALE GENOMIC DNA]</scope>
    <source>
        <tissue evidence="1">Muscle</tissue>
    </source>
</reference>
<keyword evidence="2" id="KW-1185">Reference proteome</keyword>
<evidence type="ECO:0000313" key="1">
    <source>
        <dbReference type="EMBL" id="MPC88593.1"/>
    </source>
</evidence>
<proteinExistence type="predicted"/>
<evidence type="ECO:0000313" key="2">
    <source>
        <dbReference type="Proteomes" id="UP000324222"/>
    </source>
</evidence>
<protein>
    <submittedName>
        <fullName evidence="1">Uncharacterized protein</fullName>
    </submittedName>
</protein>
<dbReference type="AlphaFoldDB" id="A0A5B7J287"/>
<accession>A0A5B7J287</accession>
<dbReference type="Proteomes" id="UP000324222">
    <property type="component" value="Unassembled WGS sequence"/>
</dbReference>
<comment type="caution">
    <text evidence="1">The sequence shown here is derived from an EMBL/GenBank/DDBJ whole genome shotgun (WGS) entry which is preliminary data.</text>
</comment>
<organism evidence="1 2">
    <name type="scientific">Portunus trituberculatus</name>
    <name type="common">Swimming crab</name>
    <name type="synonym">Neptunus trituberculatus</name>
    <dbReference type="NCBI Taxonomy" id="210409"/>
    <lineage>
        <taxon>Eukaryota</taxon>
        <taxon>Metazoa</taxon>
        <taxon>Ecdysozoa</taxon>
        <taxon>Arthropoda</taxon>
        <taxon>Crustacea</taxon>
        <taxon>Multicrustacea</taxon>
        <taxon>Malacostraca</taxon>
        <taxon>Eumalacostraca</taxon>
        <taxon>Eucarida</taxon>
        <taxon>Decapoda</taxon>
        <taxon>Pleocyemata</taxon>
        <taxon>Brachyura</taxon>
        <taxon>Eubrachyura</taxon>
        <taxon>Portunoidea</taxon>
        <taxon>Portunidae</taxon>
        <taxon>Portuninae</taxon>
        <taxon>Portunus</taxon>
    </lineage>
</organism>
<sequence length="54" mass="6284">MTCFTPESHTSNLYGRRAHDRPHDHYEYMHKSVCVSVQRLRVGAASQESPRPTR</sequence>
<dbReference type="EMBL" id="VSRR010078269">
    <property type="protein sequence ID" value="MPC88593.1"/>
    <property type="molecule type" value="Genomic_DNA"/>
</dbReference>